<keyword evidence="3" id="KW-1185">Reference proteome</keyword>
<protein>
    <submittedName>
        <fullName evidence="2">Putative mercuric transport protein</fullName>
    </submittedName>
</protein>
<feature type="transmembrane region" description="Helical" evidence="1">
    <location>
        <begin position="12"/>
        <end position="41"/>
    </location>
</feature>
<accession>W7YPL8</accession>
<sequence>MKKKNTTPSVIIGLLSSLFAFLGMISVCGFPLLAAFLAWFGIGASQLGILSEYQPIFMTIAIIALLYGFYTIYFKKAHASTNCGKTNVQTETSCNSAPLKSRWVAKAMLWIAALAIVSTYFMNTNTNMCNNNNSSCAVKKSEHSTNQCQPPTFSCPDNIKNNQTKQLNDNCITGHKTCTDQ</sequence>
<feature type="transmembrane region" description="Helical" evidence="1">
    <location>
        <begin position="103"/>
        <end position="122"/>
    </location>
</feature>
<feature type="transmembrane region" description="Helical" evidence="1">
    <location>
        <begin position="53"/>
        <end position="73"/>
    </location>
</feature>
<keyword evidence="1" id="KW-0812">Transmembrane</keyword>
<name>W7YPL8_9BACT</name>
<proteinExistence type="predicted"/>
<organism evidence="2 3">
    <name type="scientific">Saccharicrinis fermentans DSM 9555 = JCM 21142</name>
    <dbReference type="NCBI Taxonomy" id="869213"/>
    <lineage>
        <taxon>Bacteria</taxon>
        <taxon>Pseudomonadati</taxon>
        <taxon>Bacteroidota</taxon>
        <taxon>Bacteroidia</taxon>
        <taxon>Marinilabiliales</taxon>
        <taxon>Marinilabiliaceae</taxon>
        <taxon>Saccharicrinis</taxon>
    </lineage>
</organism>
<evidence type="ECO:0000313" key="3">
    <source>
        <dbReference type="Proteomes" id="UP000019402"/>
    </source>
</evidence>
<dbReference type="RefSeq" id="WP_027470285.1">
    <property type="nucleotide sequence ID" value="NZ_BAMD01000043.1"/>
</dbReference>
<dbReference type="OrthoDB" id="1100783at2"/>
<keyword evidence="1" id="KW-0472">Membrane</keyword>
<comment type="caution">
    <text evidence="2">The sequence shown here is derived from an EMBL/GenBank/DDBJ whole genome shotgun (WGS) entry which is preliminary data.</text>
</comment>
<dbReference type="eggNOG" id="ENOG502ZMG9">
    <property type="taxonomic scope" value="Bacteria"/>
</dbReference>
<dbReference type="AlphaFoldDB" id="W7YPL8"/>
<gene>
    <name evidence="2" type="ORF">JCM21142_73052</name>
</gene>
<evidence type="ECO:0000256" key="1">
    <source>
        <dbReference type="SAM" id="Phobius"/>
    </source>
</evidence>
<reference evidence="2 3" key="1">
    <citation type="journal article" date="2014" name="Genome Announc.">
        <title>Draft Genome Sequence of Cytophaga fermentans JCM 21142T, a Facultative Anaerobe Isolated from Marine Mud.</title>
        <authorList>
            <person name="Starns D."/>
            <person name="Oshima K."/>
            <person name="Suda W."/>
            <person name="Iino T."/>
            <person name="Yuki M."/>
            <person name="Inoue J."/>
            <person name="Kitamura K."/>
            <person name="Iida T."/>
            <person name="Darby A."/>
            <person name="Hattori M."/>
            <person name="Ohkuma M."/>
        </authorList>
    </citation>
    <scope>NUCLEOTIDE SEQUENCE [LARGE SCALE GENOMIC DNA]</scope>
    <source>
        <strain evidence="2 3">JCM 21142</strain>
    </source>
</reference>
<evidence type="ECO:0000313" key="2">
    <source>
        <dbReference type="EMBL" id="GAF04349.1"/>
    </source>
</evidence>
<dbReference type="Proteomes" id="UP000019402">
    <property type="component" value="Unassembled WGS sequence"/>
</dbReference>
<dbReference type="EMBL" id="BAMD01000043">
    <property type="protein sequence ID" value="GAF04349.1"/>
    <property type="molecule type" value="Genomic_DNA"/>
</dbReference>
<keyword evidence="1" id="KW-1133">Transmembrane helix</keyword>
<dbReference type="STRING" id="869213.GCA_000517085_00205"/>